<dbReference type="EMBL" id="JAYMYS010000001">
    <property type="protein sequence ID" value="KAK7412408.1"/>
    <property type="molecule type" value="Genomic_DNA"/>
</dbReference>
<name>A0AAN9T4V0_PSOTE</name>
<organism evidence="2 3">
    <name type="scientific">Psophocarpus tetragonolobus</name>
    <name type="common">Winged bean</name>
    <name type="synonym">Dolichos tetragonolobus</name>
    <dbReference type="NCBI Taxonomy" id="3891"/>
    <lineage>
        <taxon>Eukaryota</taxon>
        <taxon>Viridiplantae</taxon>
        <taxon>Streptophyta</taxon>
        <taxon>Embryophyta</taxon>
        <taxon>Tracheophyta</taxon>
        <taxon>Spermatophyta</taxon>
        <taxon>Magnoliopsida</taxon>
        <taxon>eudicotyledons</taxon>
        <taxon>Gunneridae</taxon>
        <taxon>Pentapetalae</taxon>
        <taxon>rosids</taxon>
        <taxon>fabids</taxon>
        <taxon>Fabales</taxon>
        <taxon>Fabaceae</taxon>
        <taxon>Papilionoideae</taxon>
        <taxon>50 kb inversion clade</taxon>
        <taxon>NPAAA clade</taxon>
        <taxon>indigoferoid/millettioid clade</taxon>
        <taxon>Phaseoleae</taxon>
        <taxon>Psophocarpus</taxon>
    </lineage>
</organism>
<evidence type="ECO:0000313" key="3">
    <source>
        <dbReference type="Proteomes" id="UP001386955"/>
    </source>
</evidence>
<accession>A0AAN9T4V0</accession>
<dbReference type="AlphaFoldDB" id="A0AAN9T4V0"/>
<dbReference type="Proteomes" id="UP001386955">
    <property type="component" value="Unassembled WGS sequence"/>
</dbReference>
<proteinExistence type="predicted"/>
<sequence length="68" mass="7874">MLYCNVHSKPSLLAIGCIACIEYWCFAPLMFPHDTLMVLGYEYFPSVELQAPFTGIQPLKNRFWLTML</sequence>
<evidence type="ECO:0000256" key="1">
    <source>
        <dbReference type="SAM" id="Phobius"/>
    </source>
</evidence>
<evidence type="ECO:0000313" key="2">
    <source>
        <dbReference type="EMBL" id="KAK7412408.1"/>
    </source>
</evidence>
<feature type="transmembrane region" description="Helical" evidence="1">
    <location>
        <begin position="12"/>
        <end position="31"/>
    </location>
</feature>
<reference evidence="2 3" key="1">
    <citation type="submission" date="2024-01" db="EMBL/GenBank/DDBJ databases">
        <title>The genomes of 5 underutilized Papilionoideae crops provide insights into root nodulation and disease resistanc.</title>
        <authorList>
            <person name="Jiang F."/>
        </authorList>
    </citation>
    <scope>NUCLEOTIDE SEQUENCE [LARGE SCALE GENOMIC DNA]</scope>
    <source>
        <strain evidence="2">DUOXIRENSHENG_FW03</strain>
        <tissue evidence="2">Leaves</tissue>
    </source>
</reference>
<gene>
    <name evidence="2" type="ORF">VNO78_03867</name>
</gene>
<keyword evidence="1" id="KW-0812">Transmembrane</keyword>
<keyword evidence="3" id="KW-1185">Reference proteome</keyword>
<comment type="caution">
    <text evidence="2">The sequence shown here is derived from an EMBL/GenBank/DDBJ whole genome shotgun (WGS) entry which is preliminary data.</text>
</comment>
<protein>
    <submittedName>
        <fullName evidence="2">Uncharacterized protein</fullName>
    </submittedName>
</protein>
<keyword evidence="1" id="KW-0472">Membrane</keyword>
<keyword evidence="1" id="KW-1133">Transmembrane helix</keyword>